<protein>
    <submittedName>
        <fullName evidence="2">Uncharacterized protein</fullName>
    </submittedName>
</protein>
<feature type="transmembrane region" description="Helical" evidence="1">
    <location>
        <begin position="16"/>
        <end position="34"/>
    </location>
</feature>
<keyword evidence="3" id="KW-1185">Reference proteome</keyword>
<organism evidence="2 3">
    <name type="scientific">Ceutorhynchus assimilis</name>
    <name type="common">cabbage seed weevil</name>
    <dbReference type="NCBI Taxonomy" id="467358"/>
    <lineage>
        <taxon>Eukaryota</taxon>
        <taxon>Metazoa</taxon>
        <taxon>Ecdysozoa</taxon>
        <taxon>Arthropoda</taxon>
        <taxon>Hexapoda</taxon>
        <taxon>Insecta</taxon>
        <taxon>Pterygota</taxon>
        <taxon>Neoptera</taxon>
        <taxon>Endopterygota</taxon>
        <taxon>Coleoptera</taxon>
        <taxon>Polyphaga</taxon>
        <taxon>Cucujiformia</taxon>
        <taxon>Curculionidae</taxon>
        <taxon>Ceutorhynchinae</taxon>
        <taxon>Ceutorhynchus</taxon>
    </lineage>
</organism>
<dbReference type="EMBL" id="OU892283">
    <property type="protein sequence ID" value="CAG9771789.1"/>
    <property type="molecule type" value="Genomic_DNA"/>
</dbReference>
<keyword evidence="1" id="KW-0812">Transmembrane</keyword>
<evidence type="ECO:0000313" key="3">
    <source>
        <dbReference type="Proteomes" id="UP001152799"/>
    </source>
</evidence>
<evidence type="ECO:0000256" key="1">
    <source>
        <dbReference type="SAM" id="Phobius"/>
    </source>
</evidence>
<proteinExistence type="predicted"/>
<keyword evidence="1" id="KW-1133">Transmembrane helix</keyword>
<name>A0A9N9MZA8_9CUCU</name>
<dbReference type="Proteomes" id="UP001152799">
    <property type="component" value="Chromosome 7"/>
</dbReference>
<sequence length="105" mass="11976">MTFGGNSGGHPNRGTGFIFISCFVLCVCLFVYINSNFLGRFHEKFVCSSISFFNKLLTKTFSKISHTFVLQKLVQNALCAYKCYKWQGIYLGRTKGIYYGKKANR</sequence>
<dbReference type="AlphaFoldDB" id="A0A9N9MZA8"/>
<gene>
    <name evidence="2" type="ORF">CEUTPL_LOCUS12214</name>
</gene>
<evidence type="ECO:0000313" key="2">
    <source>
        <dbReference type="EMBL" id="CAG9771789.1"/>
    </source>
</evidence>
<reference evidence="2" key="1">
    <citation type="submission" date="2022-01" db="EMBL/GenBank/DDBJ databases">
        <authorList>
            <person name="King R."/>
        </authorList>
    </citation>
    <scope>NUCLEOTIDE SEQUENCE</scope>
</reference>
<keyword evidence="1" id="KW-0472">Membrane</keyword>
<accession>A0A9N9MZA8</accession>